<evidence type="ECO:0000313" key="1">
    <source>
        <dbReference type="EMBL" id="CAI3996928.1"/>
    </source>
</evidence>
<dbReference type="Proteomes" id="UP001152797">
    <property type="component" value="Unassembled WGS sequence"/>
</dbReference>
<feature type="non-terminal residue" evidence="1">
    <location>
        <position position="291"/>
    </location>
</feature>
<comment type="caution">
    <text evidence="1">The sequence shown here is derived from an EMBL/GenBank/DDBJ whole genome shotgun (WGS) entry which is preliminary data.</text>
</comment>
<protein>
    <submittedName>
        <fullName evidence="1">Uncharacterized protein</fullName>
    </submittedName>
</protein>
<dbReference type="EMBL" id="CAMXCT010002266">
    <property type="protein sequence ID" value="CAI3996928.1"/>
    <property type="molecule type" value="Genomic_DNA"/>
</dbReference>
<reference evidence="1" key="1">
    <citation type="submission" date="2022-10" db="EMBL/GenBank/DDBJ databases">
        <authorList>
            <person name="Chen Y."/>
            <person name="Dougan E. K."/>
            <person name="Chan C."/>
            <person name="Rhodes N."/>
            <person name="Thang M."/>
        </authorList>
    </citation>
    <scope>NUCLEOTIDE SEQUENCE</scope>
</reference>
<gene>
    <name evidence="1" type="ORF">C1SCF055_LOCUS23358</name>
</gene>
<evidence type="ECO:0000313" key="3">
    <source>
        <dbReference type="Proteomes" id="UP001152797"/>
    </source>
</evidence>
<sequence>QLHVQFLKLEGGIYTRMHNVLTEFVKFQDNGEEPTLVQAAALCISIQDNVKAVLQDPSFTGKWGQSLLNASLRLQSHVEKVGIKKVQDFLKKDGDTVSDTGIKEALHFLKELTNLPGQMKDCKNSLEGISTGVAEILKNPDIKKAEGADLMKHLQTVVSVSSYNQDLLQTLMEDAASDFKVYIEDLAAALNKLVKELTADHAKWLEVVTKYRPILGVAEFWQPDKLEDIMWIFKGDKQVDADSKEMLQYRDRLGAKLPLLSSLLSLQVGCKRVEKVAWCLKKVESTHKDIQ</sequence>
<organism evidence="1">
    <name type="scientific">Cladocopium goreaui</name>
    <dbReference type="NCBI Taxonomy" id="2562237"/>
    <lineage>
        <taxon>Eukaryota</taxon>
        <taxon>Sar</taxon>
        <taxon>Alveolata</taxon>
        <taxon>Dinophyceae</taxon>
        <taxon>Suessiales</taxon>
        <taxon>Symbiodiniaceae</taxon>
        <taxon>Cladocopium</taxon>
    </lineage>
</organism>
<dbReference type="AlphaFoldDB" id="A0A9P1CT73"/>
<dbReference type="EMBL" id="CAMXCT020002266">
    <property type="protein sequence ID" value="CAL1150303.1"/>
    <property type="molecule type" value="Genomic_DNA"/>
</dbReference>
<evidence type="ECO:0000313" key="2">
    <source>
        <dbReference type="EMBL" id="CAL1150303.1"/>
    </source>
</evidence>
<name>A0A9P1CT73_9DINO</name>
<dbReference type="EMBL" id="CAMXCT030002266">
    <property type="protein sequence ID" value="CAL4784240.1"/>
    <property type="molecule type" value="Genomic_DNA"/>
</dbReference>
<reference evidence="2" key="2">
    <citation type="submission" date="2024-04" db="EMBL/GenBank/DDBJ databases">
        <authorList>
            <person name="Chen Y."/>
            <person name="Shah S."/>
            <person name="Dougan E. K."/>
            <person name="Thang M."/>
            <person name="Chan C."/>
        </authorList>
    </citation>
    <scope>NUCLEOTIDE SEQUENCE [LARGE SCALE GENOMIC DNA]</scope>
</reference>
<accession>A0A9P1CT73</accession>
<keyword evidence="3" id="KW-1185">Reference proteome</keyword>
<feature type="non-terminal residue" evidence="1">
    <location>
        <position position="1"/>
    </location>
</feature>
<proteinExistence type="predicted"/>